<sequence>MRLYDSRLLAPDDRLDKLHDAYASNLWASRLEVPRDQAGGTLTTSLDYFPLGTCAVVQTSSSSFRLSRTPSLIARDPSALLSLPIVSGGELEYLGERRVVGSGDLSVIDSEQVQSFHQPQHGSGTLFQLPRDLLALPPDVILEGSRHLEHSPLYPVVRGYLHDLFRHIEPISQDPVAASAAEQSGIELVRALLVSAARPRDGLRDAFAETFVSSALAYARRHLSDPSLTLGQVAVRLNVSRRYGYARFAEAGISFEQWVIERRLHGARAAMMSPERSQVTIEAIAHTWGFRDASHFVRRFRQAFGCTPTQWRRRASGTSPGRDDDLLAP</sequence>
<dbReference type="PANTHER" id="PTHR46796:SF6">
    <property type="entry name" value="ARAC SUBFAMILY"/>
    <property type="match status" value="1"/>
</dbReference>
<dbReference type="PANTHER" id="PTHR46796">
    <property type="entry name" value="HTH-TYPE TRANSCRIPTIONAL ACTIVATOR RHAS-RELATED"/>
    <property type="match status" value="1"/>
</dbReference>
<dbReference type="InterPro" id="IPR009057">
    <property type="entry name" value="Homeodomain-like_sf"/>
</dbReference>
<evidence type="ECO:0000313" key="5">
    <source>
        <dbReference type="EMBL" id="GAA1504994.1"/>
    </source>
</evidence>
<dbReference type="InterPro" id="IPR035418">
    <property type="entry name" value="AraC-bd_2"/>
</dbReference>
<dbReference type="Proteomes" id="UP001500842">
    <property type="component" value="Unassembled WGS sequence"/>
</dbReference>
<evidence type="ECO:0000313" key="6">
    <source>
        <dbReference type="Proteomes" id="UP001500842"/>
    </source>
</evidence>
<protein>
    <recommendedName>
        <fullName evidence="4">HTH araC/xylS-type domain-containing protein</fullName>
    </recommendedName>
</protein>
<dbReference type="PROSITE" id="PS00041">
    <property type="entry name" value="HTH_ARAC_FAMILY_1"/>
    <property type="match status" value="1"/>
</dbReference>
<keyword evidence="6" id="KW-1185">Reference proteome</keyword>
<comment type="caution">
    <text evidence="5">The sequence shown here is derived from an EMBL/GenBank/DDBJ whole genome shotgun (WGS) entry which is preliminary data.</text>
</comment>
<keyword evidence="1" id="KW-0805">Transcription regulation</keyword>
<gene>
    <name evidence="5" type="ORF">GCM10009788_05650</name>
</gene>
<dbReference type="PRINTS" id="PR00032">
    <property type="entry name" value="HTHARAC"/>
</dbReference>
<reference evidence="5 6" key="1">
    <citation type="journal article" date="2019" name="Int. J. Syst. Evol. Microbiol.">
        <title>The Global Catalogue of Microorganisms (GCM) 10K type strain sequencing project: providing services to taxonomists for standard genome sequencing and annotation.</title>
        <authorList>
            <consortium name="The Broad Institute Genomics Platform"/>
            <consortium name="The Broad Institute Genome Sequencing Center for Infectious Disease"/>
            <person name="Wu L."/>
            <person name="Ma J."/>
        </authorList>
    </citation>
    <scope>NUCLEOTIDE SEQUENCE [LARGE SCALE GENOMIC DNA]</scope>
    <source>
        <strain evidence="5 6">JCM 14942</strain>
    </source>
</reference>
<dbReference type="InterPro" id="IPR050204">
    <property type="entry name" value="AraC_XylS_family_regulators"/>
</dbReference>
<dbReference type="Gene3D" id="1.10.10.60">
    <property type="entry name" value="Homeodomain-like"/>
    <property type="match status" value="1"/>
</dbReference>
<accession>A0ABN1ZV18</accession>
<dbReference type="SMART" id="SM00342">
    <property type="entry name" value="HTH_ARAC"/>
    <property type="match status" value="1"/>
</dbReference>
<organism evidence="5 6">
    <name type="scientific">Nocardioides humi</name>
    <dbReference type="NCBI Taxonomy" id="449461"/>
    <lineage>
        <taxon>Bacteria</taxon>
        <taxon>Bacillati</taxon>
        <taxon>Actinomycetota</taxon>
        <taxon>Actinomycetes</taxon>
        <taxon>Propionibacteriales</taxon>
        <taxon>Nocardioidaceae</taxon>
        <taxon>Nocardioides</taxon>
    </lineage>
</organism>
<dbReference type="InterPro" id="IPR020449">
    <property type="entry name" value="Tscrpt_reg_AraC-type_HTH"/>
</dbReference>
<dbReference type="InterPro" id="IPR018060">
    <property type="entry name" value="HTH_AraC"/>
</dbReference>
<dbReference type="RefSeq" id="WP_181410706.1">
    <property type="nucleotide sequence ID" value="NZ_BAAAOR010000004.1"/>
</dbReference>
<keyword evidence="2" id="KW-0238">DNA-binding</keyword>
<keyword evidence="3" id="KW-0804">Transcription</keyword>
<feature type="domain" description="HTH araC/xylS-type" evidence="4">
    <location>
        <begin position="213"/>
        <end position="314"/>
    </location>
</feature>
<dbReference type="PROSITE" id="PS01124">
    <property type="entry name" value="HTH_ARAC_FAMILY_2"/>
    <property type="match status" value="1"/>
</dbReference>
<dbReference type="EMBL" id="BAAAOR010000004">
    <property type="protein sequence ID" value="GAA1504994.1"/>
    <property type="molecule type" value="Genomic_DNA"/>
</dbReference>
<name>A0ABN1ZV18_9ACTN</name>
<evidence type="ECO:0000259" key="4">
    <source>
        <dbReference type="PROSITE" id="PS01124"/>
    </source>
</evidence>
<evidence type="ECO:0000256" key="3">
    <source>
        <dbReference type="ARBA" id="ARBA00023163"/>
    </source>
</evidence>
<dbReference type="SUPFAM" id="SSF46689">
    <property type="entry name" value="Homeodomain-like"/>
    <property type="match status" value="1"/>
</dbReference>
<proteinExistence type="predicted"/>
<dbReference type="Pfam" id="PF12833">
    <property type="entry name" value="HTH_18"/>
    <property type="match status" value="1"/>
</dbReference>
<dbReference type="InterPro" id="IPR018062">
    <property type="entry name" value="HTH_AraC-typ_CS"/>
</dbReference>
<dbReference type="Pfam" id="PF14525">
    <property type="entry name" value="AraC_binding_2"/>
    <property type="match status" value="1"/>
</dbReference>
<evidence type="ECO:0000256" key="1">
    <source>
        <dbReference type="ARBA" id="ARBA00023015"/>
    </source>
</evidence>
<evidence type="ECO:0000256" key="2">
    <source>
        <dbReference type="ARBA" id="ARBA00023125"/>
    </source>
</evidence>